<dbReference type="InterPro" id="IPR021439">
    <property type="entry name" value="DUF3088"/>
</dbReference>
<dbReference type="EMBL" id="JBBGZA010000001">
    <property type="protein sequence ID" value="MEJ5095284.1"/>
    <property type="molecule type" value="Genomic_DNA"/>
</dbReference>
<evidence type="ECO:0000313" key="1">
    <source>
        <dbReference type="EMBL" id="MEJ5095284.1"/>
    </source>
</evidence>
<protein>
    <submittedName>
        <fullName evidence="1">DUF3088 family protein</fullName>
    </submittedName>
</protein>
<keyword evidence="2" id="KW-1185">Reference proteome</keyword>
<comment type="caution">
    <text evidence="1">The sequence shown here is derived from an EMBL/GenBank/DDBJ whole genome shotgun (WGS) entry which is preliminary data.</text>
</comment>
<name>A0ABU8Q707_9SPHN</name>
<gene>
    <name evidence="1" type="ORF">WH159_12140</name>
</gene>
<sequence length="126" mass="13495">MAASTMSEAGQGTRDRLILIDPASTDTAYPDAHYFCFDCIVIEGVLAAYPGLRERLDIEHVAWARPRGRVVALVGEAHQSLPLLILADDAPAALATGEANGLRFAGTRDAILEALAARHGIPRRHP</sequence>
<dbReference type="Proteomes" id="UP001380365">
    <property type="component" value="Unassembled WGS sequence"/>
</dbReference>
<accession>A0ABU8Q707</accession>
<proteinExistence type="predicted"/>
<organism evidence="1 2">
    <name type="scientific">Sphingomonas molluscorum</name>
    <dbReference type="NCBI Taxonomy" id="418184"/>
    <lineage>
        <taxon>Bacteria</taxon>
        <taxon>Pseudomonadati</taxon>
        <taxon>Pseudomonadota</taxon>
        <taxon>Alphaproteobacteria</taxon>
        <taxon>Sphingomonadales</taxon>
        <taxon>Sphingomonadaceae</taxon>
        <taxon>Sphingomonas</taxon>
    </lineage>
</organism>
<dbReference type="Pfam" id="PF11287">
    <property type="entry name" value="DUF3088"/>
    <property type="match status" value="1"/>
</dbReference>
<reference evidence="1 2" key="1">
    <citation type="submission" date="2023-12" db="EMBL/GenBank/DDBJ databases">
        <title>Gut-associated functions are favored during microbiome assembly across C. elegans life.</title>
        <authorList>
            <person name="Zimmermann J."/>
        </authorList>
    </citation>
    <scope>NUCLEOTIDE SEQUENCE [LARGE SCALE GENOMIC DNA]</scope>
    <source>
        <strain evidence="1 2">JUb134</strain>
    </source>
</reference>
<dbReference type="RefSeq" id="WP_204991372.1">
    <property type="nucleotide sequence ID" value="NZ_JBBGZA010000001.1"/>
</dbReference>
<evidence type="ECO:0000313" key="2">
    <source>
        <dbReference type="Proteomes" id="UP001380365"/>
    </source>
</evidence>